<organism evidence="5 6">
    <name type="scientific">Corallococcus macrosporus</name>
    <dbReference type="NCBI Taxonomy" id="35"/>
    <lineage>
        <taxon>Bacteria</taxon>
        <taxon>Pseudomonadati</taxon>
        <taxon>Myxococcota</taxon>
        <taxon>Myxococcia</taxon>
        <taxon>Myxococcales</taxon>
        <taxon>Cystobacterineae</taxon>
        <taxon>Myxococcaceae</taxon>
        <taxon>Corallococcus</taxon>
    </lineage>
</organism>
<dbReference type="PROSITE" id="PS00041">
    <property type="entry name" value="HTH_ARAC_FAMILY_1"/>
    <property type="match status" value="1"/>
</dbReference>
<protein>
    <submittedName>
        <fullName evidence="5">Helix-turn-helix domain-containing protein</fullName>
    </submittedName>
</protein>
<evidence type="ECO:0000313" key="5">
    <source>
        <dbReference type="EMBL" id="MBN8228350.1"/>
    </source>
</evidence>
<dbReference type="PRINTS" id="PR00032">
    <property type="entry name" value="HTHARAC"/>
</dbReference>
<keyword evidence="1" id="KW-0805">Transcription regulation</keyword>
<dbReference type="Pfam" id="PF12833">
    <property type="entry name" value="HTH_18"/>
    <property type="match status" value="1"/>
</dbReference>
<dbReference type="InterPro" id="IPR029062">
    <property type="entry name" value="Class_I_gatase-like"/>
</dbReference>
<dbReference type="InterPro" id="IPR009057">
    <property type="entry name" value="Homeodomain-like_sf"/>
</dbReference>
<dbReference type="InterPro" id="IPR020449">
    <property type="entry name" value="Tscrpt_reg_AraC-type_HTH"/>
</dbReference>
<evidence type="ECO:0000259" key="4">
    <source>
        <dbReference type="PROSITE" id="PS01124"/>
    </source>
</evidence>
<dbReference type="SUPFAM" id="SSF52317">
    <property type="entry name" value="Class I glutamine amidotransferase-like"/>
    <property type="match status" value="1"/>
</dbReference>
<dbReference type="RefSeq" id="WP_207051182.1">
    <property type="nucleotide sequence ID" value="NZ_JAFIMU010000007.1"/>
</dbReference>
<feature type="domain" description="HTH araC/xylS-type" evidence="4">
    <location>
        <begin position="215"/>
        <end position="312"/>
    </location>
</feature>
<dbReference type="Gene3D" id="3.40.50.880">
    <property type="match status" value="1"/>
</dbReference>
<accession>A0ABS3D9L6</accession>
<dbReference type="Proteomes" id="UP000664052">
    <property type="component" value="Unassembled WGS sequence"/>
</dbReference>
<dbReference type="PANTHER" id="PTHR43280:SF2">
    <property type="entry name" value="HTH-TYPE TRANSCRIPTIONAL REGULATOR EXSA"/>
    <property type="match status" value="1"/>
</dbReference>
<keyword evidence="6" id="KW-1185">Reference proteome</keyword>
<dbReference type="InterPro" id="IPR018060">
    <property type="entry name" value="HTH_AraC"/>
</dbReference>
<evidence type="ECO:0000256" key="2">
    <source>
        <dbReference type="ARBA" id="ARBA00023125"/>
    </source>
</evidence>
<keyword evidence="3" id="KW-0804">Transcription</keyword>
<dbReference type="SUPFAM" id="SSF46689">
    <property type="entry name" value="Homeodomain-like"/>
    <property type="match status" value="1"/>
</dbReference>
<dbReference type="EMBL" id="JAFIMU010000007">
    <property type="protein sequence ID" value="MBN8228350.1"/>
    <property type="molecule type" value="Genomic_DNA"/>
</dbReference>
<name>A0ABS3D9L6_9BACT</name>
<dbReference type="SMART" id="SM00342">
    <property type="entry name" value="HTH_ARAC"/>
    <property type="match status" value="1"/>
</dbReference>
<proteinExistence type="predicted"/>
<evidence type="ECO:0000313" key="6">
    <source>
        <dbReference type="Proteomes" id="UP000664052"/>
    </source>
</evidence>
<dbReference type="PANTHER" id="PTHR43280">
    <property type="entry name" value="ARAC-FAMILY TRANSCRIPTIONAL REGULATOR"/>
    <property type="match status" value="1"/>
</dbReference>
<comment type="caution">
    <text evidence="5">The sequence shown here is derived from an EMBL/GenBank/DDBJ whole genome shotgun (WGS) entry which is preliminary data.</text>
</comment>
<sequence>MHVVIHLPRFFYATLASTVAEMLALANTVDDGPRFTTEFVSSHVPSVSRLGITFPARPKPSRKLDVLVLLSAPHPTPEETISLLLEEGRRVQGLVDLALRQGATIAAPCAAPFFLAMRGLLHARKATIGWWLKDEVQQRFPAVKWDTSRLVVRQGPFYTAGASFAVVDLMSTLLIDLGFAAQERQVRRLMALPARRKVQTPFELPDDHRSHPFVKEALRHVPRDLSLLTPRYLAGKLHLSERTLSRRFEVELGTSPGQWIQGLKLQAARALLEDTQLPVSEVCLRSGYLDQASFSRLFKRKTGVTPGDYRSHFLV</sequence>
<keyword evidence="2" id="KW-0238">DNA-binding</keyword>
<dbReference type="InterPro" id="IPR018062">
    <property type="entry name" value="HTH_AraC-typ_CS"/>
</dbReference>
<evidence type="ECO:0000256" key="1">
    <source>
        <dbReference type="ARBA" id="ARBA00023015"/>
    </source>
</evidence>
<dbReference type="Gene3D" id="1.10.10.60">
    <property type="entry name" value="Homeodomain-like"/>
    <property type="match status" value="1"/>
</dbReference>
<reference evidence="5 6" key="1">
    <citation type="submission" date="2021-02" db="EMBL/GenBank/DDBJ databases">
        <title>De Novo genome assembly of isolated myxobacteria.</title>
        <authorList>
            <person name="Stevens D.C."/>
        </authorList>
    </citation>
    <scope>NUCLEOTIDE SEQUENCE [LARGE SCALE GENOMIC DNA]</scope>
    <source>
        <strain evidence="5 6">ATCC 29039</strain>
    </source>
</reference>
<gene>
    <name evidence="5" type="ORF">JYK02_12645</name>
</gene>
<evidence type="ECO:0000256" key="3">
    <source>
        <dbReference type="ARBA" id="ARBA00023163"/>
    </source>
</evidence>
<dbReference type="PROSITE" id="PS01124">
    <property type="entry name" value="HTH_ARAC_FAMILY_2"/>
    <property type="match status" value="1"/>
</dbReference>